<evidence type="ECO:0000256" key="7">
    <source>
        <dbReference type="ARBA" id="ARBA00022989"/>
    </source>
</evidence>
<feature type="transmembrane region" description="Helical" evidence="11">
    <location>
        <begin position="44"/>
        <end position="67"/>
    </location>
</feature>
<protein>
    <recommendedName>
        <fullName evidence="14">Cytochrome c oxidase subunit</fullName>
    </recommendedName>
</protein>
<keyword evidence="8" id="KW-0496">Mitochondrion</keyword>
<dbReference type="GO" id="GO:0006123">
    <property type="term" value="P:mitochondrial electron transport, cytochrome c to oxygen"/>
    <property type="evidence" value="ECO:0007669"/>
    <property type="project" value="TreeGrafter"/>
</dbReference>
<gene>
    <name evidence="12" type="ORF">OSB1V03_LOCUS2941</name>
</gene>
<dbReference type="GO" id="GO:0005743">
    <property type="term" value="C:mitochondrial inner membrane"/>
    <property type="evidence" value="ECO:0007669"/>
    <property type="project" value="UniProtKB-SubCell"/>
</dbReference>
<dbReference type="EMBL" id="CAJPIZ010001119">
    <property type="protein sequence ID" value="CAG2102908.1"/>
    <property type="molecule type" value="Genomic_DNA"/>
</dbReference>
<evidence type="ECO:0000256" key="11">
    <source>
        <dbReference type="SAM" id="Phobius"/>
    </source>
</evidence>
<dbReference type="PIRSF" id="PIRSF000277">
    <property type="entry name" value="COX6A1"/>
    <property type="match status" value="1"/>
</dbReference>
<accession>A0A7R9KIQ9</accession>
<evidence type="ECO:0000256" key="2">
    <source>
        <dbReference type="ARBA" id="ARBA00004673"/>
    </source>
</evidence>
<keyword evidence="4 11" id="KW-0812">Transmembrane</keyword>
<name>A0A7R9KIQ9_9ACAR</name>
<comment type="pathway">
    <text evidence="2">Energy metabolism; oxidative phosphorylation.</text>
</comment>
<organism evidence="12">
    <name type="scientific">Medioppia subpectinata</name>
    <dbReference type="NCBI Taxonomy" id="1979941"/>
    <lineage>
        <taxon>Eukaryota</taxon>
        <taxon>Metazoa</taxon>
        <taxon>Ecdysozoa</taxon>
        <taxon>Arthropoda</taxon>
        <taxon>Chelicerata</taxon>
        <taxon>Arachnida</taxon>
        <taxon>Acari</taxon>
        <taxon>Acariformes</taxon>
        <taxon>Sarcoptiformes</taxon>
        <taxon>Oribatida</taxon>
        <taxon>Brachypylina</taxon>
        <taxon>Oppioidea</taxon>
        <taxon>Oppiidae</taxon>
        <taxon>Medioppia</taxon>
    </lineage>
</organism>
<proteinExistence type="inferred from homology"/>
<evidence type="ECO:0000256" key="10">
    <source>
        <dbReference type="RuleBase" id="RU004396"/>
    </source>
</evidence>
<evidence type="ECO:0000256" key="3">
    <source>
        <dbReference type="ARBA" id="ARBA00005553"/>
    </source>
</evidence>
<dbReference type="OrthoDB" id="5947505at2759"/>
<evidence type="ECO:0000256" key="4">
    <source>
        <dbReference type="ARBA" id="ARBA00022692"/>
    </source>
</evidence>
<dbReference type="PANTHER" id="PTHR11504:SF0">
    <property type="entry name" value="CYTOCHROME C OXIDASE SUBUNIT"/>
    <property type="match status" value="1"/>
</dbReference>
<dbReference type="Proteomes" id="UP000759131">
    <property type="component" value="Unassembled WGS sequence"/>
</dbReference>
<comment type="subcellular location">
    <subcellularLocation>
        <location evidence="1">Mitochondrion inner membrane</location>
        <topology evidence="1">Single-pass membrane protein</topology>
    </subcellularLocation>
</comment>
<dbReference type="EMBL" id="OC855694">
    <property type="protein sequence ID" value="CAD7622478.1"/>
    <property type="molecule type" value="Genomic_DNA"/>
</dbReference>
<evidence type="ECO:0000256" key="9">
    <source>
        <dbReference type="ARBA" id="ARBA00023136"/>
    </source>
</evidence>
<comment type="similarity">
    <text evidence="3 10">Belongs to the cytochrome c oxidase subunit 6A family.</text>
</comment>
<dbReference type="AlphaFoldDB" id="A0A7R9KIQ9"/>
<evidence type="ECO:0000256" key="5">
    <source>
        <dbReference type="ARBA" id="ARBA00022792"/>
    </source>
</evidence>
<keyword evidence="5" id="KW-0999">Mitochondrion inner membrane</keyword>
<evidence type="ECO:0008006" key="14">
    <source>
        <dbReference type="Google" id="ProtNLM"/>
    </source>
</evidence>
<dbReference type="InterPro" id="IPR001349">
    <property type="entry name" value="Cyt_c_oxidase_su6a"/>
</dbReference>
<dbReference type="SUPFAM" id="SSF81411">
    <property type="entry name" value="Mitochondrial cytochrome c oxidase subunit VIa"/>
    <property type="match status" value="1"/>
</dbReference>
<dbReference type="GO" id="GO:0030234">
    <property type="term" value="F:enzyme regulator activity"/>
    <property type="evidence" value="ECO:0007669"/>
    <property type="project" value="TreeGrafter"/>
</dbReference>
<reference evidence="12" key="1">
    <citation type="submission" date="2020-11" db="EMBL/GenBank/DDBJ databases">
        <authorList>
            <person name="Tran Van P."/>
        </authorList>
    </citation>
    <scope>NUCLEOTIDE SEQUENCE</scope>
</reference>
<dbReference type="FunFam" id="4.10.95.10:FF:000001">
    <property type="entry name" value="Cytochrome c oxidase subunit 6A, mitochondrial"/>
    <property type="match status" value="1"/>
</dbReference>
<dbReference type="Pfam" id="PF02046">
    <property type="entry name" value="COX6A"/>
    <property type="match status" value="1"/>
</dbReference>
<keyword evidence="13" id="KW-1185">Reference proteome</keyword>
<evidence type="ECO:0000256" key="1">
    <source>
        <dbReference type="ARBA" id="ARBA00004434"/>
    </source>
</evidence>
<evidence type="ECO:0000313" key="12">
    <source>
        <dbReference type="EMBL" id="CAD7622478.1"/>
    </source>
</evidence>
<keyword evidence="6" id="KW-0809">Transit peptide</keyword>
<evidence type="ECO:0000256" key="6">
    <source>
        <dbReference type="ARBA" id="ARBA00022946"/>
    </source>
</evidence>
<keyword evidence="9 11" id="KW-0472">Membrane</keyword>
<evidence type="ECO:0000313" key="13">
    <source>
        <dbReference type="Proteomes" id="UP000759131"/>
    </source>
</evidence>
<evidence type="ECO:0000256" key="8">
    <source>
        <dbReference type="ARBA" id="ARBA00023128"/>
    </source>
</evidence>
<dbReference type="Gene3D" id="4.10.95.10">
    <property type="entry name" value="Cytochrome c oxidase, subunit VIa"/>
    <property type="match status" value="1"/>
</dbReference>
<dbReference type="InterPro" id="IPR036418">
    <property type="entry name" value="Cyt_c_oxidase_su6a_sf"/>
</dbReference>
<keyword evidence="7 11" id="KW-1133">Transmembrane helix</keyword>
<dbReference type="PANTHER" id="PTHR11504">
    <property type="entry name" value="CYTOCHROME C OXIDASE POLYPEPTIDE VIA"/>
    <property type="match status" value="1"/>
</dbReference>
<sequence length="126" mass="14749">MILSKVLTRGQTVANHLMVRSAMRLMSKTASGGSHGAHEPNPELWWKIFFFVCIPAIGLSGLNTYLLEKEHHEHYVRPEFKPYEYMRIRTRPFPWGDGQHTLFHNPKYNALPTGWEELPEEDHKKH</sequence>
<dbReference type="CDD" id="cd00925">
    <property type="entry name" value="Cyt_c_Oxidase_VIa"/>
    <property type="match status" value="1"/>
</dbReference>